<accession>A0A645CXB6</accession>
<dbReference type="Gene3D" id="3.40.1090.10">
    <property type="entry name" value="Cytosolic phospholipase A2 catalytic domain"/>
    <property type="match status" value="2"/>
</dbReference>
<comment type="caution">
    <text evidence="5">The sequence shown here is derived from an EMBL/GenBank/DDBJ whole genome shotgun (WGS) entry which is preliminary data.</text>
</comment>
<keyword evidence="1" id="KW-0378">Hydrolase</keyword>
<dbReference type="PANTHER" id="PTHR14226:SF25">
    <property type="entry name" value="PHOSPHOESTERASE"/>
    <property type="match status" value="1"/>
</dbReference>
<proteinExistence type="predicted"/>
<dbReference type="InterPro" id="IPR002641">
    <property type="entry name" value="PNPLA_dom"/>
</dbReference>
<dbReference type="InterPro" id="IPR050301">
    <property type="entry name" value="NTE"/>
</dbReference>
<gene>
    <name evidence="5" type="ORF">SDC9_128548</name>
</gene>
<name>A0A645CXB6_9ZZZZ</name>
<dbReference type="InterPro" id="IPR045943">
    <property type="entry name" value="DUF6363"/>
</dbReference>
<dbReference type="GO" id="GO:0016787">
    <property type="term" value="F:hydrolase activity"/>
    <property type="evidence" value="ECO:0007669"/>
    <property type="project" value="UniProtKB-KW"/>
</dbReference>
<keyword evidence="2" id="KW-0442">Lipid degradation</keyword>
<dbReference type="EMBL" id="VSSQ01030826">
    <property type="protein sequence ID" value="MPM81495.1"/>
    <property type="molecule type" value="Genomic_DNA"/>
</dbReference>
<evidence type="ECO:0000256" key="3">
    <source>
        <dbReference type="ARBA" id="ARBA00023098"/>
    </source>
</evidence>
<dbReference type="InterPro" id="IPR037483">
    <property type="entry name" value="YjjU-like"/>
</dbReference>
<dbReference type="PANTHER" id="PTHR14226">
    <property type="entry name" value="NEUROPATHY TARGET ESTERASE/SWISS CHEESE D.MELANOGASTER"/>
    <property type="match status" value="1"/>
</dbReference>
<evidence type="ECO:0000256" key="2">
    <source>
        <dbReference type="ARBA" id="ARBA00022963"/>
    </source>
</evidence>
<evidence type="ECO:0000256" key="1">
    <source>
        <dbReference type="ARBA" id="ARBA00022801"/>
    </source>
</evidence>
<protein>
    <recommendedName>
        <fullName evidence="4">PNPLA domain-containing protein</fullName>
    </recommendedName>
</protein>
<evidence type="ECO:0000313" key="5">
    <source>
        <dbReference type="EMBL" id="MPM81495.1"/>
    </source>
</evidence>
<dbReference type="CDD" id="cd07208">
    <property type="entry name" value="Pat_hypo_Ecoli_yjju_like"/>
    <property type="match status" value="1"/>
</dbReference>
<dbReference type="SUPFAM" id="SSF52151">
    <property type="entry name" value="FabD/lysophospholipase-like"/>
    <property type="match status" value="1"/>
</dbReference>
<dbReference type="InterPro" id="IPR016035">
    <property type="entry name" value="Acyl_Trfase/lysoPLipase"/>
</dbReference>
<evidence type="ECO:0000259" key="4">
    <source>
        <dbReference type="PROSITE" id="PS51635"/>
    </source>
</evidence>
<dbReference type="Pfam" id="PF01734">
    <property type="entry name" value="Patatin"/>
    <property type="match status" value="1"/>
</dbReference>
<feature type="domain" description="PNPLA" evidence="4">
    <location>
        <begin position="6"/>
        <end position="172"/>
    </location>
</feature>
<dbReference type="Pfam" id="PF19890">
    <property type="entry name" value="DUF6363"/>
    <property type="match status" value="1"/>
</dbReference>
<sequence length="283" mass="32430">MINSGLVIEGGGMRGVYTAGVLDFFMEKNLYFEDCYAVSAGACHAASYYSKQIGRSLKVILDYIHDKRYCSVNSLIKTGDMFGAEMLYDIIPNELVLYDYDTFNKFKGNFYSVVTNCKTGKAEYVKINDMKKDIVAVRASSSLPLLSRIVEINGEKYLDGGISDSIPIKKSIEDNHKKNVVILTRDKTYRKAKAGFLHLFKIKYKKYPNLIKAIENRYKIYNETIDFIEEKRKSGEVFVIQPKGPVSISRVEKDKTKLKDLYNEGYNDAKECYEDLIKFIKEK</sequence>
<dbReference type="AlphaFoldDB" id="A0A645CXB6"/>
<organism evidence="5">
    <name type="scientific">bioreactor metagenome</name>
    <dbReference type="NCBI Taxonomy" id="1076179"/>
    <lineage>
        <taxon>unclassified sequences</taxon>
        <taxon>metagenomes</taxon>
        <taxon>ecological metagenomes</taxon>
    </lineage>
</organism>
<dbReference type="PROSITE" id="PS51635">
    <property type="entry name" value="PNPLA"/>
    <property type="match status" value="1"/>
</dbReference>
<dbReference type="GO" id="GO:0016042">
    <property type="term" value="P:lipid catabolic process"/>
    <property type="evidence" value="ECO:0007669"/>
    <property type="project" value="UniProtKB-KW"/>
</dbReference>
<keyword evidence="3" id="KW-0443">Lipid metabolism</keyword>
<reference evidence="5" key="1">
    <citation type="submission" date="2019-08" db="EMBL/GenBank/DDBJ databases">
        <authorList>
            <person name="Kucharzyk K."/>
            <person name="Murdoch R.W."/>
            <person name="Higgins S."/>
            <person name="Loffler F."/>
        </authorList>
    </citation>
    <scope>NUCLEOTIDE SEQUENCE</scope>
</reference>